<gene>
    <name evidence="2" type="ordered locus">TOL2_C27850</name>
</gene>
<reference evidence="2 3" key="1">
    <citation type="journal article" date="2013" name="Environ. Microbiol.">
        <title>Complete genome, catabolic sub-proteomes and key-metabolites of Desulfobacula toluolica Tol2, a marine, aromatic compound-degrading, sulfate-reducing bacterium.</title>
        <authorList>
            <person name="Wohlbrand L."/>
            <person name="Jacob J.H."/>
            <person name="Kube M."/>
            <person name="Mussmann M."/>
            <person name="Jarling R."/>
            <person name="Beck A."/>
            <person name="Amann R."/>
            <person name="Wilkes H."/>
            <person name="Reinhardt R."/>
            <person name="Rabus R."/>
        </authorList>
    </citation>
    <scope>NUCLEOTIDE SEQUENCE [LARGE SCALE GENOMIC DNA]</scope>
    <source>
        <strain evidence="3">DSM 7467 / Tol2</strain>
    </source>
</reference>
<dbReference type="RefSeq" id="WP_014958156.1">
    <property type="nucleotide sequence ID" value="NC_018645.1"/>
</dbReference>
<name>K0NJ88_DESTT</name>
<dbReference type="NCBIfam" id="TIGR01901">
    <property type="entry name" value="adhes_NPXG"/>
    <property type="match status" value="1"/>
</dbReference>
<dbReference type="HOGENOM" id="CLU_089585_0_0_7"/>
<sequence length="271" mass="28224">MKNNRSLHSLVLLVMALFIHGSLASLGHAEITLDGTLGPSGPLSGPDFMIPVEVGRQVGGNLFHSFGVFNVNTGESATFSGPNSVENVLGRVTGGSSSTIDGLLRSEIPGANLYLINPAGIMFGPNAQLDVQGSFHASTADFIRLGENGRFDAVEPDNSLLTVAPPSAFGFLSENPASISVQGSSLNIPQEETLSIVGGDIQIMGGILSALDGRINLASVASTGEINIENIHLNAFERLGDIEITESSSLFTTGLQGGNIYVSDQLTAPFR</sequence>
<dbReference type="STRING" id="651182.TOL2_C27850"/>
<dbReference type="Pfam" id="PF05860">
    <property type="entry name" value="TPS"/>
    <property type="match status" value="1"/>
</dbReference>
<dbReference type="InterPro" id="IPR011050">
    <property type="entry name" value="Pectin_lyase_fold/virulence"/>
</dbReference>
<dbReference type="OrthoDB" id="218680at2"/>
<evidence type="ECO:0000259" key="1">
    <source>
        <dbReference type="SMART" id="SM00912"/>
    </source>
</evidence>
<dbReference type="InterPro" id="IPR012334">
    <property type="entry name" value="Pectin_lyas_fold"/>
</dbReference>
<dbReference type="KEGG" id="dto:TOL2_C27850"/>
<dbReference type="AlphaFoldDB" id="K0NJ88"/>
<dbReference type="SMART" id="SM00912">
    <property type="entry name" value="Haemagg_act"/>
    <property type="match status" value="1"/>
</dbReference>
<organism evidence="2 3">
    <name type="scientific">Desulfobacula toluolica (strain DSM 7467 / Tol2)</name>
    <dbReference type="NCBI Taxonomy" id="651182"/>
    <lineage>
        <taxon>Bacteria</taxon>
        <taxon>Pseudomonadati</taxon>
        <taxon>Thermodesulfobacteriota</taxon>
        <taxon>Desulfobacteria</taxon>
        <taxon>Desulfobacterales</taxon>
        <taxon>Desulfobacteraceae</taxon>
        <taxon>Desulfobacula</taxon>
    </lineage>
</organism>
<keyword evidence="3" id="KW-1185">Reference proteome</keyword>
<dbReference type="PATRIC" id="fig|651182.5.peg.3301"/>
<accession>K0NJ88</accession>
<dbReference type="InterPro" id="IPR008638">
    <property type="entry name" value="FhaB/CdiA-like_TPS"/>
</dbReference>
<dbReference type="SUPFAM" id="SSF51126">
    <property type="entry name" value="Pectin lyase-like"/>
    <property type="match status" value="1"/>
</dbReference>
<protein>
    <submittedName>
        <fullName evidence="2">Putative Large exoprotein containing haemagglutination activity domain</fullName>
    </submittedName>
</protein>
<feature type="domain" description="Filamentous haemagglutinin FhaB/tRNA nuclease CdiA-like TPS" evidence="1">
    <location>
        <begin position="38"/>
        <end position="146"/>
    </location>
</feature>
<evidence type="ECO:0000313" key="3">
    <source>
        <dbReference type="Proteomes" id="UP000007347"/>
    </source>
</evidence>
<dbReference type="Proteomes" id="UP000007347">
    <property type="component" value="Chromosome"/>
</dbReference>
<evidence type="ECO:0000313" key="2">
    <source>
        <dbReference type="EMBL" id="CCK80945.1"/>
    </source>
</evidence>
<dbReference type="EMBL" id="FO203503">
    <property type="protein sequence ID" value="CCK80945.1"/>
    <property type="molecule type" value="Genomic_DNA"/>
</dbReference>
<dbReference type="Gene3D" id="2.160.20.10">
    <property type="entry name" value="Single-stranded right-handed beta-helix, Pectin lyase-like"/>
    <property type="match status" value="1"/>
</dbReference>
<proteinExistence type="predicted"/>